<dbReference type="Proteomes" id="UP000481153">
    <property type="component" value="Unassembled WGS sequence"/>
</dbReference>
<evidence type="ECO:0000256" key="1">
    <source>
        <dbReference type="SAM" id="MobiDB-lite"/>
    </source>
</evidence>
<gene>
    <name evidence="2" type="ORF">Ae201684_010002</name>
</gene>
<accession>A0A6G0X008</accession>
<dbReference type="EMBL" id="VJMJ01000126">
    <property type="protein sequence ID" value="KAF0733185.1"/>
    <property type="molecule type" value="Genomic_DNA"/>
</dbReference>
<dbReference type="InterPro" id="IPR036397">
    <property type="entry name" value="RNaseH_sf"/>
</dbReference>
<comment type="caution">
    <text evidence="2">The sequence shown here is derived from an EMBL/GenBank/DDBJ whole genome shotgun (WGS) entry which is preliminary data.</text>
</comment>
<evidence type="ECO:0008006" key="4">
    <source>
        <dbReference type="Google" id="ProtNLM"/>
    </source>
</evidence>
<dbReference type="Gene3D" id="3.30.420.10">
    <property type="entry name" value="Ribonuclease H-like superfamily/Ribonuclease H"/>
    <property type="match status" value="1"/>
</dbReference>
<dbReference type="VEuPathDB" id="FungiDB:AeMF1_014630"/>
<evidence type="ECO:0000313" key="3">
    <source>
        <dbReference type="Proteomes" id="UP000481153"/>
    </source>
</evidence>
<dbReference type="PANTHER" id="PTHR35871">
    <property type="entry name" value="EXPRESSED PROTEIN"/>
    <property type="match status" value="1"/>
</dbReference>
<reference evidence="2 3" key="1">
    <citation type="submission" date="2019-07" db="EMBL/GenBank/DDBJ databases">
        <title>Genomics analysis of Aphanomyces spp. identifies a new class of oomycete effector associated with host adaptation.</title>
        <authorList>
            <person name="Gaulin E."/>
        </authorList>
    </citation>
    <scope>NUCLEOTIDE SEQUENCE [LARGE SCALE GENOMIC DNA]</scope>
    <source>
        <strain evidence="2 3">ATCC 201684</strain>
    </source>
</reference>
<keyword evidence="3" id="KW-1185">Reference proteome</keyword>
<proteinExistence type="predicted"/>
<sequence length="651" mass="75396">MVFTSKRALQLERARKAPRKKPKNDDLPFLDQDVMEPGMAEAHIADLVEDDSSEEDELFMDTRPVDQADSSKWFISYEEETAKHRRFFYDSSTRTTMRRNKTKNDEAAKHSQDIRVFLKSTSGRVEAEPIDDINRAIQFLHDILVAPITSSKQHPTLSAHDRKRYLAVHMYLCARQNGELTIVASERVAHDIFLEKLARNYGQNIRRWADFYCKNLFLPPVVRGHNQKIRPMLCENDVQEQCRSFLRTLNPRQIGVGSLKRFLENDPFPTRTISRRSCQRFLNMLGYKYMNAKKGVYVDGHERDDVKAYRIVFLERIFNLEQLMTKYDGETMTNETKPELKNGEKEHVLIVQDESLFYSHDGDSSMWIHPKHPPLRKKGKGRCIMISEFLCECHGRMKAVLDGTELTTMEKLTPGKNEEGWWTADHLLHQIQQKMLPVVEALHPGCICVFLFDNSTNHGAFAVDALSTSTMNLYAGGKQPKLRDGWYEKDGVRIAQPMVMTPDGTPKGIKIVLEERGLWNSSLKLNTAKDLLASQPDFKSQKSRVEETIEAAGHIALFLPKFHCEFNFIEMYWGALKYYCRETCDYSFATLLPTVEAAMEHVTLASIRRYARKCWRYMDAYRNGLSNEQAEWAVKKQRSHRRINMSLINKA</sequence>
<organism evidence="2 3">
    <name type="scientific">Aphanomyces euteiches</name>
    <dbReference type="NCBI Taxonomy" id="100861"/>
    <lineage>
        <taxon>Eukaryota</taxon>
        <taxon>Sar</taxon>
        <taxon>Stramenopiles</taxon>
        <taxon>Oomycota</taxon>
        <taxon>Saprolegniomycetes</taxon>
        <taxon>Saprolegniales</taxon>
        <taxon>Verrucalvaceae</taxon>
        <taxon>Aphanomyces</taxon>
    </lineage>
</organism>
<evidence type="ECO:0000313" key="2">
    <source>
        <dbReference type="EMBL" id="KAF0733185.1"/>
    </source>
</evidence>
<name>A0A6G0X008_9STRA</name>
<dbReference type="VEuPathDB" id="FungiDB:AeMF1_005450"/>
<feature type="region of interest" description="Disordered" evidence="1">
    <location>
        <begin position="11"/>
        <end position="31"/>
    </location>
</feature>
<dbReference type="AlphaFoldDB" id="A0A6G0X008"/>
<protein>
    <recommendedName>
        <fullName evidence="4">Tc1-like transposase DDE domain-containing protein</fullName>
    </recommendedName>
</protein>
<dbReference type="PANTHER" id="PTHR35871:SF1">
    <property type="entry name" value="CXC1-LIKE CYSTEINE CLUSTER ASSOCIATED WITH KDZ TRANSPOSASES DOMAIN-CONTAINING PROTEIN"/>
    <property type="match status" value="1"/>
</dbReference>
<dbReference type="GO" id="GO:0003676">
    <property type="term" value="F:nucleic acid binding"/>
    <property type="evidence" value="ECO:0007669"/>
    <property type="project" value="InterPro"/>
</dbReference>